<proteinExistence type="predicted"/>
<dbReference type="SUPFAM" id="SSF89946">
    <property type="entry name" value="Hypothetical protein VC0424"/>
    <property type="match status" value="1"/>
</dbReference>
<dbReference type="EMBL" id="FNCG01000008">
    <property type="protein sequence ID" value="SDH28260.1"/>
    <property type="molecule type" value="Genomic_DNA"/>
</dbReference>
<keyword evidence="3" id="KW-1185">Reference proteome</keyword>
<organism evidence="2 3">
    <name type="scientific">Mucilaginibacter gossypii</name>
    <dbReference type="NCBI Taxonomy" id="551996"/>
    <lineage>
        <taxon>Bacteria</taxon>
        <taxon>Pseudomonadati</taxon>
        <taxon>Bacteroidota</taxon>
        <taxon>Sphingobacteriia</taxon>
        <taxon>Sphingobacteriales</taxon>
        <taxon>Sphingobacteriaceae</taxon>
        <taxon>Mucilaginibacter</taxon>
    </lineage>
</organism>
<dbReference type="Proteomes" id="UP000199705">
    <property type="component" value="Unassembled WGS sequence"/>
</dbReference>
<sequence length="133" mass="15154">MGLFSFFGKKDNGQFVSAEAFSEKSTIQLNMLPVLMEKLRALNVDEDRELMLEFFFYTNTYQKSGAFAQELSNLNYQVKYGVSEGDKNLFIITGWSAKVKMQDAVVASWISQMCSLGYKFDCEFDGWGTTPDQ</sequence>
<evidence type="ECO:0000313" key="2">
    <source>
        <dbReference type="EMBL" id="SDH28260.1"/>
    </source>
</evidence>
<dbReference type="InterPro" id="IPR009671">
    <property type="entry name" value="RraB_dom"/>
</dbReference>
<dbReference type="Pfam" id="PF06877">
    <property type="entry name" value="RraB"/>
    <property type="match status" value="1"/>
</dbReference>
<protein>
    <submittedName>
        <fullName evidence="2">Regulator of ribonuclease activity B</fullName>
    </submittedName>
</protein>
<dbReference type="AlphaFoldDB" id="A0A1G8B6J4"/>
<feature type="domain" description="Regulator of ribonuclease activity B" evidence="1">
    <location>
        <begin position="36"/>
        <end position="129"/>
    </location>
</feature>
<name>A0A1G8B6J4_9SPHI</name>
<evidence type="ECO:0000259" key="1">
    <source>
        <dbReference type="Pfam" id="PF06877"/>
    </source>
</evidence>
<dbReference type="STRING" id="551996.SAMN05192573_10882"/>
<gene>
    <name evidence="2" type="ORF">SAMN05192573_10882</name>
</gene>
<dbReference type="InterPro" id="IPR036701">
    <property type="entry name" value="RraB-like_sf"/>
</dbReference>
<reference evidence="3" key="1">
    <citation type="submission" date="2016-10" db="EMBL/GenBank/DDBJ databases">
        <authorList>
            <person name="Varghese N."/>
            <person name="Submissions S."/>
        </authorList>
    </citation>
    <scope>NUCLEOTIDE SEQUENCE [LARGE SCALE GENOMIC DNA]</scope>
    <source>
        <strain evidence="3">Gh-67</strain>
    </source>
</reference>
<dbReference type="Gene3D" id="3.30.70.970">
    <property type="entry name" value="RraB-like"/>
    <property type="match status" value="1"/>
</dbReference>
<accession>A0A1G8B6J4</accession>
<dbReference type="RefSeq" id="WP_091169299.1">
    <property type="nucleotide sequence ID" value="NZ_FNCG01000008.1"/>
</dbReference>
<evidence type="ECO:0000313" key="3">
    <source>
        <dbReference type="Proteomes" id="UP000199705"/>
    </source>
</evidence>